<dbReference type="Proteomes" id="UP000219252">
    <property type="component" value="Unassembled WGS sequence"/>
</dbReference>
<dbReference type="AlphaFoldDB" id="A0A285UER6"/>
<organism evidence="2 3">
    <name type="scientific">Ureibacillus acetophenoni</name>
    <dbReference type="NCBI Taxonomy" id="614649"/>
    <lineage>
        <taxon>Bacteria</taxon>
        <taxon>Bacillati</taxon>
        <taxon>Bacillota</taxon>
        <taxon>Bacilli</taxon>
        <taxon>Bacillales</taxon>
        <taxon>Caryophanaceae</taxon>
        <taxon>Ureibacillus</taxon>
    </lineage>
</organism>
<dbReference type="Pfam" id="PF07463">
    <property type="entry name" value="NUMOD4"/>
    <property type="match status" value="1"/>
</dbReference>
<keyword evidence="3" id="KW-1185">Reference proteome</keyword>
<evidence type="ECO:0000259" key="1">
    <source>
        <dbReference type="PROSITE" id="PS50164"/>
    </source>
</evidence>
<accession>A0A285UER6</accession>
<dbReference type="RefSeq" id="WP_235864581.1">
    <property type="nucleotide sequence ID" value="NZ_OBQC01000007.1"/>
</dbReference>
<gene>
    <name evidence="2" type="ORF">SAMN05877842_107160</name>
</gene>
<dbReference type="GO" id="GO:0016788">
    <property type="term" value="F:hydrolase activity, acting on ester bonds"/>
    <property type="evidence" value="ECO:0007669"/>
    <property type="project" value="InterPro"/>
</dbReference>
<evidence type="ECO:0000313" key="2">
    <source>
        <dbReference type="EMBL" id="SOC40263.1"/>
    </source>
</evidence>
<dbReference type="PROSITE" id="PS50164">
    <property type="entry name" value="GIY_YIG"/>
    <property type="match status" value="1"/>
</dbReference>
<dbReference type="InterPro" id="IPR044925">
    <property type="entry name" value="His-Me_finger_sf"/>
</dbReference>
<dbReference type="InterPro" id="IPR010902">
    <property type="entry name" value="NUMOD4"/>
</dbReference>
<feature type="domain" description="GIY-YIG" evidence="1">
    <location>
        <begin position="31"/>
        <end position="118"/>
    </location>
</feature>
<evidence type="ECO:0000313" key="3">
    <source>
        <dbReference type="Proteomes" id="UP000219252"/>
    </source>
</evidence>
<proteinExistence type="predicted"/>
<reference evidence="3" key="1">
    <citation type="submission" date="2017-08" db="EMBL/GenBank/DDBJ databases">
        <authorList>
            <person name="Varghese N."/>
            <person name="Submissions S."/>
        </authorList>
    </citation>
    <scope>NUCLEOTIDE SEQUENCE [LARGE SCALE GENOMIC DNA]</scope>
    <source>
        <strain evidence="3">JC23</strain>
    </source>
</reference>
<protein>
    <submittedName>
        <fullName evidence="2">NUMOD4 motif-containing protein</fullName>
    </submittedName>
</protein>
<dbReference type="InterPro" id="IPR000305">
    <property type="entry name" value="GIY-YIG_endonuc"/>
</dbReference>
<dbReference type="EMBL" id="OBQC01000007">
    <property type="protein sequence ID" value="SOC40263.1"/>
    <property type="molecule type" value="Genomic_DNA"/>
</dbReference>
<dbReference type="Gene3D" id="3.90.75.20">
    <property type="match status" value="1"/>
</dbReference>
<name>A0A285UER6_9BACL</name>
<dbReference type="SUPFAM" id="SSF54060">
    <property type="entry name" value="His-Me finger endonucleases"/>
    <property type="match status" value="1"/>
</dbReference>
<sequence length="249" mass="29266">MMEIAKTHLIQIDWDGPYKLSELHTLENEEIDYGIYQIYGKHQIYGSDVLLYIGKADQQTVGRRISQEGWEYVNDTNNIKVYIGRLHGPQTPTNDEWSREINLAESLLIYVHKPAYNAKSIASVPDFELQNIHILNWGNYRDILPEVSGLRWTSKLEDLDYEVYKFNGYEEMRKPVKGYEGYYEISESGRIFSVKSQRFMARCGDEYGFHIVKLTKNGVSKNYNVYELWKREFPNLSESIFKGAKERIY</sequence>